<evidence type="ECO:0000313" key="2">
    <source>
        <dbReference type="Proteomes" id="UP001161406"/>
    </source>
</evidence>
<reference evidence="1" key="2">
    <citation type="submission" date="2023-01" db="EMBL/GenBank/DDBJ databases">
        <title>Draft genome sequence of Devosia yakushimensis strain NBRC 103855.</title>
        <authorList>
            <person name="Sun Q."/>
            <person name="Mori K."/>
        </authorList>
    </citation>
    <scope>NUCLEOTIDE SEQUENCE</scope>
    <source>
        <strain evidence="1">NBRC 103855</strain>
    </source>
</reference>
<evidence type="ECO:0008006" key="3">
    <source>
        <dbReference type="Google" id="ProtNLM"/>
    </source>
</evidence>
<dbReference type="RefSeq" id="WP_284391906.1">
    <property type="nucleotide sequence ID" value="NZ_BSNG01000001.1"/>
</dbReference>
<proteinExistence type="predicted"/>
<dbReference type="SUPFAM" id="SSF52540">
    <property type="entry name" value="P-loop containing nucleoside triphosphate hydrolases"/>
    <property type="match status" value="1"/>
</dbReference>
<dbReference type="InterPro" id="IPR031322">
    <property type="entry name" value="Shikimate/glucono_kinase"/>
</dbReference>
<organism evidence="1 2">
    <name type="scientific">Devosia yakushimensis</name>
    <dbReference type="NCBI Taxonomy" id="470028"/>
    <lineage>
        <taxon>Bacteria</taxon>
        <taxon>Pseudomonadati</taxon>
        <taxon>Pseudomonadota</taxon>
        <taxon>Alphaproteobacteria</taxon>
        <taxon>Hyphomicrobiales</taxon>
        <taxon>Devosiaceae</taxon>
        <taxon>Devosia</taxon>
    </lineage>
</organism>
<evidence type="ECO:0000313" key="1">
    <source>
        <dbReference type="EMBL" id="GLQ10906.1"/>
    </source>
</evidence>
<protein>
    <recommendedName>
        <fullName evidence="3">Shikimate kinase</fullName>
    </recommendedName>
</protein>
<dbReference type="Proteomes" id="UP001161406">
    <property type="component" value="Unassembled WGS sequence"/>
</dbReference>
<accession>A0ABQ5UG03</accession>
<dbReference type="EMBL" id="BSNG01000001">
    <property type="protein sequence ID" value="GLQ10906.1"/>
    <property type="molecule type" value="Genomic_DNA"/>
</dbReference>
<dbReference type="Gene3D" id="3.40.50.300">
    <property type="entry name" value="P-loop containing nucleotide triphosphate hydrolases"/>
    <property type="match status" value="1"/>
</dbReference>
<comment type="caution">
    <text evidence="1">The sequence shown here is derived from an EMBL/GenBank/DDBJ whole genome shotgun (WGS) entry which is preliminary data.</text>
</comment>
<dbReference type="InterPro" id="IPR027417">
    <property type="entry name" value="P-loop_NTPase"/>
</dbReference>
<keyword evidence="2" id="KW-1185">Reference proteome</keyword>
<reference evidence="1" key="1">
    <citation type="journal article" date="2014" name="Int. J. Syst. Evol. Microbiol.">
        <title>Complete genome of a new Firmicutes species belonging to the dominant human colonic microbiota ('Ruminococcus bicirculans') reveals two chromosomes and a selective capacity to utilize plant glucans.</title>
        <authorList>
            <consortium name="NISC Comparative Sequencing Program"/>
            <person name="Wegmann U."/>
            <person name="Louis P."/>
            <person name="Goesmann A."/>
            <person name="Henrissat B."/>
            <person name="Duncan S.H."/>
            <person name="Flint H.J."/>
        </authorList>
    </citation>
    <scope>NUCLEOTIDE SEQUENCE</scope>
    <source>
        <strain evidence="1">NBRC 103855</strain>
    </source>
</reference>
<name>A0ABQ5UG03_9HYPH</name>
<dbReference type="Pfam" id="PF01202">
    <property type="entry name" value="SKI"/>
    <property type="match status" value="1"/>
</dbReference>
<gene>
    <name evidence="1" type="ORF">GCM10007913_28380</name>
</gene>
<sequence>MQFDMRRPWSEEQTIFLVGPGGVGKSTLGRELAAQMNRPLIDLDHVFCREIEVIGAFIDRHGYAAYRAENLALAARLVAAMDAPGIFVTASGFLAAARSSEDYEAARALLSTGYTIALLPSLDLAEATALVVARQLTRGFGLVRETEEQKFQARFHIYKDEGDLLAIANAPAAQIAEALIERLHAGQAGG</sequence>